<dbReference type="AlphaFoldDB" id="A0A0B7NQC5"/>
<evidence type="ECO:0008006" key="8">
    <source>
        <dbReference type="Google" id="ProtNLM"/>
    </source>
</evidence>
<dbReference type="STRING" id="35722.A0A0B7NQC5"/>
<dbReference type="SUPFAM" id="SSF52540">
    <property type="entry name" value="P-loop containing nucleoside triphosphate hydrolases"/>
    <property type="match status" value="1"/>
</dbReference>
<dbReference type="Gene3D" id="3.40.50.300">
    <property type="entry name" value="P-loop containing nucleotide triphosphate hydrolases"/>
    <property type="match status" value="1"/>
</dbReference>
<reference evidence="6 7" key="1">
    <citation type="submission" date="2014-09" db="EMBL/GenBank/DDBJ databases">
        <authorList>
            <person name="Ellenberger Sabrina"/>
        </authorList>
    </citation>
    <scope>NUCLEOTIDE SEQUENCE [LARGE SCALE GENOMIC DNA]</scope>
    <source>
        <strain evidence="6 7">CBS 412.66</strain>
    </source>
</reference>
<keyword evidence="2" id="KW-0067">ATP-binding</keyword>
<dbReference type="GO" id="GO:0051603">
    <property type="term" value="P:proteolysis involved in protein catabolic process"/>
    <property type="evidence" value="ECO:0007669"/>
    <property type="project" value="TreeGrafter"/>
</dbReference>
<proteinExistence type="predicted"/>
<gene>
    <name evidence="6" type="primary">PARPA_13953.1 scaffold 47512</name>
</gene>
<dbReference type="OrthoDB" id="1721884at2759"/>
<dbReference type="Pfam" id="PF10431">
    <property type="entry name" value="ClpB_D2-small"/>
    <property type="match status" value="1"/>
</dbReference>
<dbReference type="Gene3D" id="1.10.8.60">
    <property type="match status" value="1"/>
</dbReference>
<dbReference type="Pfam" id="PF07724">
    <property type="entry name" value="AAA_2"/>
    <property type="match status" value="1"/>
</dbReference>
<dbReference type="InterPro" id="IPR003593">
    <property type="entry name" value="AAA+_ATPase"/>
</dbReference>
<dbReference type="NCBIfam" id="NF003745">
    <property type="entry name" value="PRK05342.1"/>
    <property type="match status" value="1"/>
</dbReference>
<feature type="domain" description="Clp ATPase C-terminal" evidence="5">
    <location>
        <begin position="466"/>
        <end position="560"/>
    </location>
</feature>
<dbReference type="InterPro" id="IPR027417">
    <property type="entry name" value="P-loop_NTPase"/>
</dbReference>
<dbReference type="GO" id="GO:0005524">
    <property type="term" value="F:ATP binding"/>
    <property type="evidence" value="ECO:0007669"/>
    <property type="project" value="UniProtKB-KW"/>
</dbReference>
<keyword evidence="7" id="KW-1185">Reference proteome</keyword>
<dbReference type="EMBL" id="LN734064">
    <property type="protein sequence ID" value="CEP19637.1"/>
    <property type="molecule type" value="Genomic_DNA"/>
</dbReference>
<dbReference type="GO" id="GO:0140662">
    <property type="term" value="F:ATP-dependent protein folding chaperone"/>
    <property type="evidence" value="ECO:0007669"/>
    <property type="project" value="InterPro"/>
</dbReference>
<dbReference type="InterPro" id="IPR050052">
    <property type="entry name" value="ATP-dep_Clp_protease_ClpX"/>
</dbReference>
<sequence>MRILSIYTPILKASCYTKSTVLLSISSKSTRFYHSAEYSGGGLMGRGDFPNMPAPPSSHSSARNSEDPFAHLELGQIADPRSIVQHLNEYVIGQERAKKVLAVAIFNHYNRVRANMKRQYLLQQKLQQQQQQQQEHQQHLHQQQQQQAGNFDGIIAVDERHHAEHHHQPTTPHHDGYYSSQIPIQPHSSDFPPTERNMSFGAQRRAWLNPPTEASNDKVAFGNDDSKPSSVEFVDEGFEEEESTVHDKSNVLLIGPTGSGKTLLARTLAQVLQVPFSMSDATPFTQAGYVGEDVELVIQRLLQSCDFDVKKAETGIVFIDEIDKISRRSDGHTASRDVSGEGVQQSLLRMLEGTVVNVTDKSGAGNHKRGPAGGGSLSQNKGETYSVDTSNILFILSGAFIGLDKIIGDRMSKGSIGFAAQLKSDSDIEKESKDSLHQVEPTDLVKFGLIPEFVGRVPVVASVNNLRINDLVRVLKEPKNSLLKQYEGLFKLNNVDLRFSQNALRAVAAHALEKKTGARGLRRIMENLLLEPMYDAPASCIKQVIIDSKVVNNDKTPVYITSEKSQLADKIIAEDDGLELPSNEDDVPRRMTQI</sequence>
<dbReference type="Proteomes" id="UP000054107">
    <property type="component" value="Unassembled WGS sequence"/>
</dbReference>
<dbReference type="InterPro" id="IPR004487">
    <property type="entry name" value="Clp_protease_ATP-bd_su_ClpX"/>
</dbReference>
<evidence type="ECO:0000259" key="5">
    <source>
        <dbReference type="SMART" id="SM01086"/>
    </source>
</evidence>
<organism evidence="6 7">
    <name type="scientific">Parasitella parasitica</name>
    <dbReference type="NCBI Taxonomy" id="35722"/>
    <lineage>
        <taxon>Eukaryota</taxon>
        <taxon>Fungi</taxon>
        <taxon>Fungi incertae sedis</taxon>
        <taxon>Mucoromycota</taxon>
        <taxon>Mucoromycotina</taxon>
        <taxon>Mucoromycetes</taxon>
        <taxon>Mucorales</taxon>
        <taxon>Mucorineae</taxon>
        <taxon>Mucoraceae</taxon>
        <taxon>Parasitella</taxon>
    </lineage>
</organism>
<evidence type="ECO:0000256" key="1">
    <source>
        <dbReference type="ARBA" id="ARBA00022741"/>
    </source>
</evidence>
<evidence type="ECO:0000256" key="3">
    <source>
        <dbReference type="SAM" id="MobiDB-lite"/>
    </source>
</evidence>
<dbReference type="GO" id="GO:0016887">
    <property type="term" value="F:ATP hydrolysis activity"/>
    <property type="evidence" value="ECO:0007669"/>
    <property type="project" value="InterPro"/>
</dbReference>
<dbReference type="PANTHER" id="PTHR48102">
    <property type="entry name" value="ATP-DEPENDENT CLP PROTEASE ATP-BINDING SUBUNIT CLPX-LIKE, MITOCHONDRIAL-RELATED"/>
    <property type="match status" value="1"/>
</dbReference>
<dbReference type="SMART" id="SM01086">
    <property type="entry name" value="ClpB_D2-small"/>
    <property type="match status" value="1"/>
</dbReference>
<dbReference type="NCBIfam" id="TIGR00382">
    <property type="entry name" value="clpX"/>
    <property type="match status" value="1"/>
</dbReference>
<evidence type="ECO:0000256" key="2">
    <source>
        <dbReference type="ARBA" id="ARBA00022840"/>
    </source>
</evidence>
<dbReference type="GO" id="GO:0051082">
    <property type="term" value="F:unfolded protein binding"/>
    <property type="evidence" value="ECO:0007669"/>
    <property type="project" value="InterPro"/>
</dbReference>
<dbReference type="GO" id="GO:0005759">
    <property type="term" value="C:mitochondrial matrix"/>
    <property type="evidence" value="ECO:0007669"/>
    <property type="project" value="TreeGrafter"/>
</dbReference>
<dbReference type="SMART" id="SM00382">
    <property type="entry name" value="AAA"/>
    <property type="match status" value="1"/>
</dbReference>
<evidence type="ECO:0000313" key="6">
    <source>
        <dbReference type="EMBL" id="CEP19637.1"/>
    </source>
</evidence>
<feature type="region of interest" description="Disordered" evidence="3">
    <location>
        <begin position="359"/>
        <end position="381"/>
    </location>
</feature>
<accession>A0A0B7NQC5</accession>
<dbReference type="InterPro" id="IPR019489">
    <property type="entry name" value="Clp_ATPase_C"/>
</dbReference>
<feature type="domain" description="AAA+ ATPase" evidence="4">
    <location>
        <begin position="247"/>
        <end position="412"/>
    </location>
</feature>
<evidence type="ECO:0000259" key="4">
    <source>
        <dbReference type="SMART" id="SM00382"/>
    </source>
</evidence>
<protein>
    <recommendedName>
        <fullName evidence="8">Clp ATPase C-terminal domain-containing protein</fullName>
    </recommendedName>
</protein>
<name>A0A0B7NQC5_9FUNG</name>
<keyword evidence="1" id="KW-0547">Nucleotide-binding</keyword>
<dbReference type="PANTHER" id="PTHR48102:SF7">
    <property type="entry name" value="ATP-DEPENDENT CLP PROTEASE ATP-BINDING SUBUNIT CLPX-LIKE, MITOCHONDRIAL"/>
    <property type="match status" value="1"/>
</dbReference>
<dbReference type="FunFam" id="1.10.8.60:FF:000002">
    <property type="entry name" value="ATP-dependent Clp protease ATP-binding subunit ClpX"/>
    <property type="match status" value="1"/>
</dbReference>
<dbReference type="InterPro" id="IPR003959">
    <property type="entry name" value="ATPase_AAA_core"/>
</dbReference>
<evidence type="ECO:0000313" key="7">
    <source>
        <dbReference type="Proteomes" id="UP000054107"/>
    </source>
</evidence>